<keyword evidence="4" id="KW-1185">Reference proteome</keyword>
<dbReference type="InterPro" id="IPR050721">
    <property type="entry name" value="Trk_Ktr_HKT_K-transport"/>
</dbReference>
<gene>
    <name evidence="3" type="ORF">FUAX_05670</name>
</gene>
<evidence type="ECO:0000259" key="1">
    <source>
        <dbReference type="PROSITE" id="PS51201"/>
    </source>
</evidence>
<dbReference type="Gene3D" id="3.40.50.720">
    <property type="entry name" value="NAD(P)-binding Rossmann-like Domain"/>
    <property type="match status" value="1"/>
</dbReference>
<reference evidence="3 4" key="1">
    <citation type="submission" date="2021-12" db="EMBL/GenBank/DDBJ databases">
        <title>Genome sequencing of bacteria with rrn-lacking chromosome and rrn-plasmid.</title>
        <authorList>
            <person name="Anda M."/>
            <person name="Iwasaki W."/>
        </authorList>
    </citation>
    <scope>NUCLEOTIDE SEQUENCE [LARGE SCALE GENOMIC DNA]</scope>
    <source>
        <strain evidence="3 4">DSM 100852</strain>
    </source>
</reference>
<dbReference type="RefSeq" id="WP_338393412.1">
    <property type="nucleotide sequence ID" value="NZ_AP025314.1"/>
</dbReference>
<dbReference type="PANTHER" id="PTHR43833">
    <property type="entry name" value="POTASSIUM CHANNEL PROTEIN 2-RELATED-RELATED"/>
    <property type="match status" value="1"/>
</dbReference>
<dbReference type="GO" id="GO:0006813">
    <property type="term" value="P:potassium ion transport"/>
    <property type="evidence" value="ECO:0007669"/>
    <property type="project" value="InterPro"/>
</dbReference>
<name>A0AAU9CG13_9BACT</name>
<dbReference type="Pfam" id="PF02254">
    <property type="entry name" value="TrkA_N"/>
    <property type="match status" value="1"/>
</dbReference>
<dbReference type="Pfam" id="PF02080">
    <property type="entry name" value="TrkA_C"/>
    <property type="match status" value="1"/>
</dbReference>
<organism evidence="3 4">
    <name type="scientific">Fulvitalea axinellae</name>
    <dbReference type="NCBI Taxonomy" id="1182444"/>
    <lineage>
        <taxon>Bacteria</taxon>
        <taxon>Pseudomonadati</taxon>
        <taxon>Bacteroidota</taxon>
        <taxon>Cytophagia</taxon>
        <taxon>Cytophagales</taxon>
        <taxon>Persicobacteraceae</taxon>
        <taxon>Fulvitalea</taxon>
    </lineage>
</organism>
<dbReference type="AlphaFoldDB" id="A0AAU9CG13"/>
<dbReference type="PROSITE" id="PS51201">
    <property type="entry name" value="RCK_N"/>
    <property type="match status" value="1"/>
</dbReference>
<sequence>MNNFAVIGLGQFGEAIAKTLSARGAGVLAIDIDYDKIEAIKEEVAHAVQLDATDRRGLVAQNISELDAVVVAIGDNFECMLLTIVVLQELGVKRIMGRAANDHQRIILQKMGITEIISPEATIGQSVAEQLLQPNIYSYLPLPDDYEIVEIKTPAKVANMVLKEVGLRDKYDLNLITIKRSYQKVRDGHSVQEEHIIGVPKASTVLYATDILIVMGKKQDVDRFITLNS</sequence>
<dbReference type="InterPro" id="IPR036291">
    <property type="entry name" value="NAD(P)-bd_dom_sf"/>
</dbReference>
<dbReference type="Gene3D" id="3.30.70.1450">
    <property type="entry name" value="Regulator of K+ conductance, C-terminal domain"/>
    <property type="match status" value="1"/>
</dbReference>
<dbReference type="PANTHER" id="PTHR43833:SF7">
    <property type="entry name" value="KTR SYSTEM POTASSIUM UPTAKE PROTEIN C"/>
    <property type="match status" value="1"/>
</dbReference>
<dbReference type="SUPFAM" id="SSF51735">
    <property type="entry name" value="NAD(P)-binding Rossmann-fold domains"/>
    <property type="match status" value="1"/>
</dbReference>
<dbReference type="PROSITE" id="PS51202">
    <property type="entry name" value="RCK_C"/>
    <property type="match status" value="1"/>
</dbReference>
<dbReference type="GO" id="GO:0008324">
    <property type="term" value="F:monoatomic cation transmembrane transporter activity"/>
    <property type="evidence" value="ECO:0007669"/>
    <property type="project" value="InterPro"/>
</dbReference>
<evidence type="ECO:0000313" key="3">
    <source>
        <dbReference type="EMBL" id="BDD08135.1"/>
    </source>
</evidence>
<feature type="domain" description="RCK C-terminal" evidence="2">
    <location>
        <begin position="134"/>
        <end position="229"/>
    </location>
</feature>
<evidence type="ECO:0000313" key="4">
    <source>
        <dbReference type="Proteomes" id="UP001348817"/>
    </source>
</evidence>
<dbReference type="InterPro" id="IPR003148">
    <property type="entry name" value="RCK_N"/>
</dbReference>
<evidence type="ECO:0000259" key="2">
    <source>
        <dbReference type="PROSITE" id="PS51202"/>
    </source>
</evidence>
<dbReference type="InterPro" id="IPR006037">
    <property type="entry name" value="RCK_C"/>
</dbReference>
<dbReference type="Proteomes" id="UP001348817">
    <property type="component" value="Chromosome"/>
</dbReference>
<feature type="domain" description="RCK N-terminal" evidence="1">
    <location>
        <begin position="1"/>
        <end position="118"/>
    </location>
</feature>
<dbReference type="SUPFAM" id="SSF116726">
    <property type="entry name" value="TrkA C-terminal domain-like"/>
    <property type="match status" value="1"/>
</dbReference>
<protein>
    <submittedName>
        <fullName evidence="3">Potassium transporter Trk</fullName>
    </submittedName>
</protein>
<dbReference type="KEGG" id="fax:FUAX_05670"/>
<dbReference type="EMBL" id="AP025314">
    <property type="protein sequence ID" value="BDD08135.1"/>
    <property type="molecule type" value="Genomic_DNA"/>
</dbReference>
<accession>A0AAU9CG13</accession>
<dbReference type="InterPro" id="IPR036721">
    <property type="entry name" value="RCK_C_sf"/>
</dbReference>
<proteinExistence type="predicted"/>